<organism evidence="2 3">
    <name type="scientific">Ameca splendens</name>
    <dbReference type="NCBI Taxonomy" id="208324"/>
    <lineage>
        <taxon>Eukaryota</taxon>
        <taxon>Metazoa</taxon>
        <taxon>Chordata</taxon>
        <taxon>Craniata</taxon>
        <taxon>Vertebrata</taxon>
        <taxon>Euteleostomi</taxon>
        <taxon>Actinopterygii</taxon>
        <taxon>Neopterygii</taxon>
        <taxon>Teleostei</taxon>
        <taxon>Neoteleostei</taxon>
        <taxon>Acanthomorphata</taxon>
        <taxon>Ovalentaria</taxon>
        <taxon>Atherinomorphae</taxon>
        <taxon>Cyprinodontiformes</taxon>
        <taxon>Goodeidae</taxon>
        <taxon>Ameca</taxon>
    </lineage>
</organism>
<evidence type="ECO:0000259" key="1">
    <source>
        <dbReference type="PROSITE" id="PS51433"/>
    </source>
</evidence>
<dbReference type="Gene3D" id="1.10.150.50">
    <property type="entry name" value="Transcription Factor, Ets-1"/>
    <property type="match status" value="1"/>
</dbReference>
<dbReference type="SUPFAM" id="SSF47769">
    <property type="entry name" value="SAM/Pointed domain"/>
    <property type="match status" value="1"/>
</dbReference>
<protein>
    <recommendedName>
        <fullName evidence="1">PNT domain-containing protein</fullName>
    </recommendedName>
</protein>
<dbReference type="PROSITE" id="PS51433">
    <property type="entry name" value="PNT"/>
    <property type="match status" value="1"/>
</dbReference>
<comment type="caution">
    <text evidence="2">The sequence shown here is derived from an EMBL/GenBank/DDBJ whole genome shotgun (WGS) entry which is preliminary data.</text>
</comment>
<name>A0ABV0YIM3_9TELE</name>
<feature type="domain" description="PNT" evidence="1">
    <location>
        <begin position="65"/>
        <end position="149"/>
    </location>
</feature>
<dbReference type="Proteomes" id="UP001469553">
    <property type="component" value="Unassembled WGS sequence"/>
</dbReference>
<accession>A0ABV0YIM3</accession>
<dbReference type="InterPro" id="IPR003118">
    <property type="entry name" value="Pointed_dom"/>
</dbReference>
<dbReference type="InterPro" id="IPR013761">
    <property type="entry name" value="SAM/pointed_sf"/>
</dbReference>
<feature type="non-terminal residue" evidence="2">
    <location>
        <position position="1"/>
    </location>
</feature>
<gene>
    <name evidence="2" type="ORF">AMECASPLE_035728</name>
</gene>
<sequence>FLEHSLSPPSDQALILKAHSILRDLLCSLHLIPMEMDCHACELDSLEVPPLTPTSKEVLSQAVNASFSGFAQEIINHQFPKDPRLWSEREVNHWIDWCQAEFGLHYLGSDLRALHGSELCVLDRDTFLGMMSDCTAGEILWEHLKTMRG</sequence>
<dbReference type="EMBL" id="JAHRIP010033624">
    <property type="protein sequence ID" value="MEQ2293648.1"/>
    <property type="molecule type" value="Genomic_DNA"/>
</dbReference>
<dbReference type="Pfam" id="PF02198">
    <property type="entry name" value="SAM_PNT"/>
    <property type="match status" value="1"/>
</dbReference>
<evidence type="ECO:0000313" key="3">
    <source>
        <dbReference type="Proteomes" id="UP001469553"/>
    </source>
</evidence>
<dbReference type="SMART" id="SM00251">
    <property type="entry name" value="SAM_PNT"/>
    <property type="match status" value="1"/>
</dbReference>
<keyword evidence="3" id="KW-1185">Reference proteome</keyword>
<evidence type="ECO:0000313" key="2">
    <source>
        <dbReference type="EMBL" id="MEQ2293648.1"/>
    </source>
</evidence>
<feature type="non-terminal residue" evidence="2">
    <location>
        <position position="149"/>
    </location>
</feature>
<reference evidence="2 3" key="1">
    <citation type="submission" date="2021-06" db="EMBL/GenBank/DDBJ databases">
        <authorList>
            <person name="Palmer J.M."/>
        </authorList>
    </citation>
    <scope>NUCLEOTIDE SEQUENCE [LARGE SCALE GENOMIC DNA]</scope>
    <source>
        <strain evidence="2 3">AS_MEX2019</strain>
        <tissue evidence="2">Muscle</tissue>
    </source>
</reference>
<proteinExistence type="predicted"/>